<evidence type="ECO:0000313" key="9">
    <source>
        <dbReference type="EMBL" id="KRR02638.1"/>
    </source>
</evidence>
<evidence type="ECO:0000256" key="6">
    <source>
        <dbReference type="RuleBase" id="RU004057"/>
    </source>
</evidence>
<keyword evidence="2" id="KW-1003">Cell membrane</keyword>
<dbReference type="EMBL" id="LLXX01000148">
    <property type="protein sequence ID" value="KRR02638.1"/>
    <property type="molecule type" value="Genomic_DNA"/>
</dbReference>
<evidence type="ECO:0000256" key="1">
    <source>
        <dbReference type="ARBA" id="ARBA00004651"/>
    </source>
</evidence>
<evidence type="ECO:0000256" key="7">
    <source>
        <dbReference type="SAM" id="Phobius"/>
    </source>
</evidence>
<feature type="transmembrane region" description="Helical" evidence="7">
    <location>
        <begin position="162"/>
        <end position="180"/>
    </location>
</feature>
<keyword evidence="10" id="KW-1185">Reference proteome</keyword>
<dbReference type="OrthoDB" id="7334280at2"/>
<evidence type="ECO:0000313" key="10">
    <source>
        <dbReference type="Proteomes" id="UP000051913"/>
    </source>
</evidence>
<comment type="caution">
    <text evidence="9">The sequence shown here is derived from an EMBL/GenBank/DDBJ whole genome shotgun (WGS) entry which is preliminary data.</text>
</comment>
<dbReference type="Pfam" id="PF01618">
    <property type="entry name" value="MotA_ExbB"/>
    <property type="match status" value="1"/>
</dbReference>
<dbReference type="GO" id="GO:0015031">
    <property type="term" value="P:protein transport"/>
    <property type="evidence" value="ECO:0007669"/>
    <property type="project" value="UniProtKB-KW"/>
</dbReference>
<sequence>MSARMGAETALSGADTPERGVLLLWMIFTGLSIFAVFLLWRYGLIHLMVASDRTYISSLIAALYVITCGHCFWRTRAIAREGEVARGCRAVLSAPDGAKALNADARNLPGGLVTDHIRSLVTKAKAQAAGRIDQTLLLRTLADRLRGSNGFGAFVSDTLMKLGLLGTIVGFIIMLAPIATLDAADKAAMKSSMGVMSDGMAVAMYTTLAGLVGSILVRIQYYMLDAATQRVFSDAVMLTETHVTPALEHHLGTPP</sequence>
<dbReference type="GO" id="GO:0005886">
    <property type="term" value="C:plasma membrane"/>
    <property type="evidence" value="ECO:0007669"/>
    <property type="project" value="UniProtKB-SubCell"/>
</dbReference>
<reference evidence="9 10" key="1">
    <citation type="submission" date="2014-03" db="EMBL/GenBank/DDBJ databases">
        <title>Bradyrhizobium valentinum sp. nov., isolated from effective nodules of Lupinus mariae-josephae, a lupine endemic of basic-lime soils in Eastern Spain.</title>
        <authorList>
            <person name="Duran D."/>
            <person name="Rey L."/>
            <person name="Navarro A."/>
            <person name="Busquets A."/>
            <person name="Imperial J."/>
            <person name="Ruiz-Argueso T."/>
        </authorList>
    </citation>
    <scope>NUCLEOTIDE SEQUENCE [LARGE SCALE GENOMIC DNA]</scope>
    <source>
        <strain evidence="9 10">LmjM3</strain>
    </source>
</reference>
<comment type="subcellular location">
    <subcellularLocation>
        <location evidence="1">Cell membrane</location>
        <topology evidence="1">Multi-pass membrane protein</topology>
    </subcellularLocation>
    <subcellularLocation>
        <location evidence="6">Membrane</location>
        <topology evidence="6">Multi-pass membrane protein</topology>
    </subcellularLocation>
</comment>
<name>A0A0R3L8J7_9BRAD</name>
<evidence type="ECO:0000256" key="3">
    <source>
        <dbReference type="ARBA" id="ARBA00022692"/>
    </source>
</evidence>
<organism evidence="9 10">
    <name type="scientific">Bradyrhizobium valentinum</name>
    <dbReference type="NCBI Taxonomy" id="1518501"/>
    <lineage>
        <taxon>Bacteria</taxon>
        <taxon>Pseudomonadati</taxon>
        <taxon>Pseudomonadota</taxon>
        <taxon>Alphaproteobacteria</taxon>
        <taxon>Hyphomicrobiales</taxon>
        <taxon>Nitrobacteraceae</taxon>
        <taxon>Bradyrhizobium</taxon>
    </lineage>
</organism>
<evidence type="ECO:0000256" key="5">
    <source>
        <dbReference type="ARBA" id="ARBA00023136"/>
    </source>
</evidence>
<keyword evidence="5 7" id="KW-0472">Membrane</keyword>
<dbReference type="STRING" id="1518501.CQ10_20405"/>
<evidence type="ECO:0000259" key="8">
    <source>
        <dbReference type="Pfam" id="PF01618"/>
    </source>
</evidence>
<feature type="transmembrane region" description="Helical" evidence="7">
    <location>
        <begin position="54"/>
        <end position="73"/>
    </location>
</feature>
<keyword evidence="4 7" id="KW-1133">Transmembrane helix</keyword>
<feature type="transmembrane region" description="Helical" evidence="7">
    <location>
        <begin position="200"/>
        <end position="221"/>
    </location>
</feature>
<dbReference type="RefSeq" id="WP_057853088.1">
    <property type="nucleotide sequence ID" value="NZ_LLXX01000148.1"/>
</dbReference>
<evidence type="ECO:0000256" key="2">
    <source>
        <dbReference type="ARBA" id="ARBA00022475"/>
    </source>
</evidence>
<evidence type="ECO:0000256" key="4">
    <source>
        <dbReference type="ARBA" id="ARBA00022989"/>
    </source>
</evidence>
<keyword evidence="3 7" id="KW-0812">Transmembrane</keyword>
<protein>
    <submittedName>
        <fullName evidence="9">Biopolymer transporter ExbB</fullName>
    </submittedName>
</protein>
<dbReference type="Proteomes" id="UP000051913">
    <property type="component" value="Unassembled WGS sequence"/>
</dbReference>
<dbReference type="AlphaFoldDB" id="A0A0R3L8J7"/>
<proteinExistence type="inferred from homology"/>
<dbReference type="InterPro" id="IPR002898">
    <property type="entry name" value="MotA_ExbB_proton_chnl"/>
</dbReference>
<gene>
    <name evidence="9" type="ORF">CP49_17195</name>
</gene>
<feature type="domain" description="MotA/TolQ/ExbB proton channel" evidence="8">
    <location>
        <begin position="142"/>
        <end position="231"/>
    </location>
</feature>
<comment type="similarity">
    <text evidence="6">Belongs to the exbB/tolQ family.</text>
</comment>
<keyword evidence="6" id="KW-0813">Transport</keyword>
<feature type="transmembrane region" description="Helical" evidence="7">
    <location>
        <begin position="21"/>
        <end position="42"/>
    </location>
</feature>
<keyword evidence="6" id="KW-0653">Protein transport</keyword>
<accession>A0A0R3L8J7</accession>